<gene>
    <name evidence="3" type="ORF">HYH03_011750</name>
</gene>
<evidence type="ECO:0000259" key="2">
    <source>
        <dbReference type="Pfam" id="PF24883"/>
    </source>
</evidence>
<dbReference type="Pfam" id="PF24883">
    <property type="entry name" value="NPHP3_N"/>
    <property type="match status" value="1"/>
</dbReference>
<keyword evidence="4" id="KW-1185">Reference proteome</keyword>
<dbReference type="EMBL" id="JAEHOE010000069">
    <property type="protein sequence ID" value="KAG2489801.1"/>
    <property type="molecule type" value="Genomic_DNA"/>
</dbReference>
<reference evidence="3" key="1">
    <citation type="journal article" date="2020" name="bioRxiv">
        <title>Comparative genomics of Chlamydomonas.</title>
        <authorList>
            <person name="Craig R.J."/>
            <person name="Hasan A.R."/>
            <person name="Ness R.W."/>
            <person name="Keightley P.D."/>
        </authorList>
    </citation>
    <scope>NUCLEOTIDE SEQUENCE</scope>
    <source>
        <strain evidence="3">CCAP 11/70</strain>
    </source>
</reference>
<evidence type="ECO:0000313" key="4">
    <source>
        <dbReference type="Proteomes" id="UP000612055"/>
    </source>
</evidence>
<dbReference type="AlphaFoldDB" id="A0A835XWT4"/>
<feature type="domain" description="Nephrocystin 3-like N-terminal" evidence="2">
    <location>
        <begin position="222"/>
        <end position="369"/>
    </location>
</feature>
<protein>
    <recommendedName>
        <fullName evidence="2">Nephrocystin 3-like N-terminal domain-containing protein</fullName>
    </recommendedName>
</protein>
<keyword evidence="1" id="KW-0677">Repeat</keyword>
<sequence length="585" mass="62968">MTTTDVNNKWVEVVTAARKCRLLELRELVELRDVAKPMVPRPLGKGNRISLLLSFVLDVFLAEASRDTAVWLDILAVNQHEETIAHKHDVAGFDAVVKACSGGTIVVMDVAKTNPASRGWCIYEWSCTLAVHGADGLHVSFPNASDRKAVVSTIDIRNAQCQLPRDKDMILRSVEERHGSPKAFDTSLKLQLLLEPLSYSMDLRRLLKRAKGTVWALGPVGSWLKQQQPGSSGRVLCIASGAGEGKSTISAVLCSEHEQLPPGSISAFHFLKYNDQRRLDPVRIVKSLAFQLASRFPAYAEAILALDVVAVAQLSDVEEAFVMLLLGPLQELAKHAEAQAQAQAQGQAQPPGPLPAQLVLLLDALDEADPLGEQLGEEGAKSQFPLPHVYGLYGTIFQSSLGAGDEGRVRDLIGVLQAAKEPLAQSFLAQLGLGDAVPLLPGSPTLFFVDTHRLYSVHKSLGDWLRDPSLSGAFAADVVKGHELLGRLLASTWRHSPARAYALKHALTHLGAAACTGVDQGGSDEAVKALDELLGDAEFLQAVAAAGCLPRALSALGSLPSHTKLSGDMLRWLRLEQGMLFPVDV</sequence>
<name>A0A835XWT4_9CHLO</name>
<accession>A0A835XWT4</accession>
<evidence type="ECO:0000256" key="1">
    <source>
        <dbReference type="ARBA" id="ARBA00022737"/>
    </source>
</evidence>
<dbReference type="InterPro" id="IPR056884">
    <property type="entry name" value="NPHP3-like_N"/>
</dbReference>
<organism evidence="3 4">
    <name type="scientific">Edaphochlamys debaryana</name>
    <dbReference type="NCBI Taxonomy" id="47281"/>
    <lineage>
        <taxon>Eukaryota</taxon>
        <taxon>Viridiplantae</taxon>
        <taxon>Chlorophyta</taxon>
        <taxon>core chlorophytes</taxon>
        <taxon>Chlorophyceae</taxon>
        <taxon>CS clade</taxon>
        <taxon>Chlamydomonadales</taxon>
        <taxon>Chlamydomonadales incertae sedis</taxon>
        <taxon>Edaphochlamys</taxon>
    </lineage>
</organism>
<evidence type="ECO:0000313" key="3">
    <source>
        <dbReference type="EMBL" id="KAG2489801.1"/>
    </source>
</evidence>
<dbReference type="Proteomes" id="UP000612055">
    <property type="component" value="Unassembled WGS sequence"/>
</dbReference>
<dbReference type="OrthoDB" id="546070at2759"/>
<proteinExistence type="predicted"/>
<comment type="caution">
    <text evidence="3">The sequence shown here is derived from an EMBL/GenBank/DDBJ whole genome shotgun (WGS) entry which is preliminary data.</text>
</comment>